<evidence type="ECO:0000313" key="10">
    <source>
        <dbReference type="Proteomes" id="UP000237968"/>
    </source>
</evidence>
<evidence type="ECO:0000256" key="2">
    <source>
        <dbReference type="ARBA" id="ARBA00022737"/>
    </source>
</evidence>
<dbReference type="GO" id="GO:0005524">
    <property type="term" value="F:ATP binding"/>
    <property type="evidence" value="ECO:0007669"/>
    <property type="project" value="UniProtKB-UniRule"/>
</dbReference>
<dbReference type="SMART" id="SM00320">
    <property type="entry name" value="WD40"/>
    <property type="match status" value="16"/>
</dbReference>
<dbReference type="CDD" id="cd00200">
    <property type="entry name" value="WD40"/>
    <property type="match status" value="2"/>
</dbReference>
<dbReference type="InterPro" id="IPR015943">
    <property type="entry name" value="WD40/YVTN_repeat-like_dom_sf"/>
</dbReference>
<dbReference type="PROSITE" id="PS00678">
    <property type="entry name" value="WD_REPEATS_1"/>
    <property type="match status" value="1"/>
</dbReference>
<feature type="repeat" description="WD" evidence="5">
    <location>
        <begin position="937"/>
        <end position="978"/>
    </location>
</feature>
<evidence type="ECO:0000256" key="1">
    <source>
        <dbReference type="ARBA" id="ARBA00022574"/>
    </source>
</evidence>
<keyword evidence="2" id="KW-0677">Repeat</keyword>
<comment type="caution">
    <text evidence="9">The sequence shown here is derived from an EMBL/GenBank/DDBJ whole genome shotgun (WGS) entry which is preliminary data.</text>
</comment>
<accession>A0A2S9XIY5</accession>
<feature type="region of interest" description="Disordered" evidence="7">
    <location>
        <begin position="1"/>
        <end position="32"/>
    </location>
</feature>
<feature type="repeat" description="WD" evidence="5">
    <location>
        <begin position="604"/>
        <end position="645"/>
    </location>
</feature>
<feature type="domain" description="Protein kinase" evidence="8">
    <location>
        <begin position="73"/>
        <end position="355"/>
    </location>
</feature>
<keyword evidence="3 6" id="KW-0547">Nucleotide-binding</keyword>
<dbReference type="CDD" id="cd14014">
    <property type="entry name" value="STKc_PknB_like"/>
    <property type="match status" value="1"/>
</dbReference>
<dbReference type="PROSITE" id="PS50082">
    <property type="entry name" value="WD_REPEATS_2"/>
    <property type="match status" value="12"/>
</dbReference>
<dbReference type="InterPro" id="IPR008271">
    <property type="entry name" value="Ser/Thr_kinase_AS"/>
</dbReference>
<dbReference type="SUPFAM" id="SSF50998">
    <property type="entry name" value="Quinoprotein alcohol dehydrogenase-like"/>
    <property type="match status" value="1"/>
</dbReference>
<dbReference type="SUPFAM" id="SSF56112">
    <property type="entry name" value="Protein kinase-like (PK-like)"/>
    <property type="match status" value="1"/>
</dbReference>
<feature type="repeat" description="WD" evidence="5">
    <location>
        <begin position="868"/>
        <end position="897"/>
    </location>
</feature>
<dbReference type="EC" id="2.7.11.1" evidence="9"/>
<dbReference type="InterPro" id="IPR000719">
    <property type="entry name" value="Prot_kinase_dom"/>
</dbReference>
<dbReference type="EMBL" id="PVNK01000203">
    <property type="protein sequence ID" value="PRP92839.1"/>
    <property type="molecule type" value="Genomic_DNA"/>
</dbReference>
<proteinExistence type="predicted"/>
<feature type="repeat" description="WD" evidence="5">
    <location>
        <begin position="563"/>
        <end position="604"/>
    </location>
</feature>
<keyword evidence="9" id="KW-0808">Transferase</keyword>
<feature type="repeat" description="WD" evidence="5">
    <location>
        <begin position="1103"/>
        <end position="1136"/>
    </location>
</feature>
<dbReference type="PROSITE" id="PS00107">
    <property type="entry name" value="PROTEIN_KINASE_ATP"/>
    <property type="match status" value="1"/>
</dbReference>
<dbReference type="Gene3D" id="2.130.10.10">
    <property type="entry name" value="YVTN repeat-like/Quinoprotein amine dehydrogenase"/>
    <property type="match status" value="5"/>
</dbReference>
<evidence type="ECO:0000256" key="6">
    <source>
        <dbReference type="PROSITE-ProRule" id="PRU10141"/>
    </source>
</evidence>
<dbReference type="Proteomes" id="UP000237968">
    <property type="component" value="Unassembled WGS sequence"/>
</dbReference>
<dbReference type="PROSITE" id="PS00108">
    <property type="entry name" value="PROTEIN_KINASE_ST"/>
    <property type="match status" value="1"/>
</dbReference>
<gene>
    <name evidence="9" type="primary">prkC_31</name>
    <name evidence="9" type="ORF">ENSA5_46710</name>
</gene>
<dbReference type="PROSITE" id="PS50294">
    <property type="entry name" value="WD_REPEATS_REGION"/>
    <property type="match status" value="8"/>
</dbReference>
<dbReference type="PRINTS" id="PR00320">
    <property type="entry name" value="GPROTEINBRPT"/>
</dbReference>
<dbReference type="GO" id="GO:0004674">
    <property type="term" value="F:protein serine/threonine kinase activity"/>
    <property type="evidence" value="ECO:0007669"/>
    <property type="project" value="UniProtKB-EC"/>
</dbReference>
<keyword evidence="1 5" id="KW-0853">WD repeat</keyword>
<dbReference type="InterPro" id="IPR001680">
    <property type="entry name" value="WD40_rpt"/>
</dbReference>
<dbReference type="Gene3D" id="3.30.200.20">
    <property type="entry name" value="Phosphorylase Kinase, domain 1"/>
    <property type="match status" value="1"/>
</dbReference>
<dbReference type="InterPro" id="IPR020472">
    <property type="entry name" value="WD40_PAC1"/>
</dbReference>
<dbReference type="Gene3D" id="1.10.510.10">
    <property type="entry name" value="Transferase(Phosphotransferase) domain 1"/>
    <property type="match status" value="1"/>
</dbReference>
<dbReference type="Pfam" id="PF00400">
    <property type="entry name" value="WD40"/>
    <property type="match status" value="14"/>
</dbReference>
<dbReference type="InterPro" id="IPR011047">
    <property type="entry name" value="Quinoprotein_ADH-like_sf"/>
</dbReference>
<evidence type="ECO:0000256" key="7">
    <source>
        <dbReference type="SAM" id="MobiDB-lite"/>
    </source>
</evidence>
<feature type="repeat" description="WD" evidence="5">
    <location>
        <begin position="522"/>
        <end position="553"/>
    </location>
</feature>
<dbReference type="RefSeq" id="WP_106393927.1">
    <property type="nucleotide sequence ID" value="NZ_PVNK01000203.1"/>
</dbReference>
<feature type="repeat" description="WD" evidence="5">
    <location>
        <begin position="815"/>
        <end position="856"/>
    </location>
</feature>
<organism evidence="9 10">
    <name type="scientific">Enhygromyxa salina</name>
    <dbReference type="NCBI Taxonomy" id="215803"/>
    <lineage>
        <taxon>Bacteria</taxon>
        <taxon>Pseudomonadati</taxon>
        <taxon>Myxococcota</taxon>
        <taxon>Polyangia</taxon>
        <taxon>Nannocystales</taxon>
        <taxon>Nannocystaceae</taxon>
        <taxon>Enhygromyxa</taxon>
    </lineage>
</organism>
<evidence type="ECO:0000313" key="9">
    <source>
        <dbReference type="EMBL" id="PRP92839.1"/>
    </source>
</evidence>
<dbReference type="Pfam" id="PF00069">
    <property type="entry name" value="Pkinase"/>
    <property type="match status" value="1"/>
</dbReference>
<feature type="repeat" description="WD" evidence="5">
    <location>
        <begin position="1020"/>
        <end position="1061"/>
    </location>
</feature>
<evidence type="ECO:0000259" key="8">
    <source>
        <dbReference type="PROSITE" id="PS50011"/>
    </source>
</evidence>
<reference evidence="9 10" key="1">
    <citation type="submission" date="2018-03" db="EMBL/GenBank/DDBJ databases">
        <title>Draft Genome Sequences of the Obligatory Marine Myxobacteria Enhygromyxa salina SWB005.</title>
        <authorList>
            <person name="Poehlein A."/>
            <person name="Moghaddam J.A."/>
            <person name="Harms H."/>
            <person name="Alanjari M."/>
            <person name="Koenig G.M."/>
            <person name="Daniel R."/>
            <person name="Schaeberle T.F."/>
        </authorList>
    </citation>
    <scope>NUCLEOTIDE SEQUENCE [LARGE SCALE GENOMIC DNA]</scope>
    <source>
        <strain evidence="9 10">SWB005</strain>
    </source>
</reference>
<dbReference type="AlphaFoldDB" id="A0A2S9XIY5"/>
<feature type="repeat" description="WD" evidence="5">
    <location>
        <begin position="1062"/>
        <end position="1102"/>
    </location>
</feature>
<feature type="repeat" description="WD" evidence="5">
    <location>
        <begin position="773"/>
        <end position="806"/>
    </location>
</feature>
<dbReference type="InterPro" id="IPR011009">
    <property type="entry name" value="Kinase-like_dom_sf"/>
</dbReference>
<keyword evidence="9" id="KW-0418">Kinase</keyword>
<dbReference type="PANTHER" id="PTHR19848">
    <property type="entry name" value="WD40 REPEAT PROTEIN"/>
    <property type="match status" value="1"/>
</dbReference>
<feature type="compositionally biased region" description="Low complexity" evidence="7">
    <location>
        <begin position="1"/>
        <end position="22"/>
    </location>
</feature>
<name>A0A2S9XIY5_9BACT</name>
<evidence type="ECO:0000256" key="5">
    <source>
        <dbReference type="PROSITE-ProRule" id="PRU00221"/>
    </source>
</evidence>
<protein>
    <submittedName>
        <fullName evidence="9">Serine/threonine-protein kinase PrkC</fullName>
        <ecNumber evidence="9">2.7.11.1</ecNumber>
    </submittedName>
</protein>
<evidence type="ECO:0000256" key="3">
    <source>
        <dbReference type="ARBA" id="ARBA00022741"/>
    </source>
</evidence>
<feature type="binding site" evidence="6">
    <location>
        <position position="102"/>
    </location>
    <ligand>
        <name>ATP</name>
        <dbReference type="ChEBI" id="CHEBI:30616"/>
    </ligand>
</feature>
<dbReference type="InterPro" id="IPR017441">
    <property type="entry name" value="Protein_kinase_ATP_BS"/>
</dbReference>
<dbReference type="OrthoDB" id="9765809at2"/>
<dbReference type="PROSITE" id="PS50011">
    <property type="entry name" value="PROTEIN_KINASE_DOM"/>
    <property type="match status" value="1"/>
</dbReference>
<feature type="repeat" description="WD" evidence="5">
    <location>
        <begin position="481"/>
        <end position="522"/>
    </location>
</feature>
<feature type="region of interest" description="Disordered" evidence="7">
    <location>
        <begin position="222"/>
        <end position="246"/>
    </location>
</feature>
<dbReference type="SUPFAM" id="SSF69322">
    <property type="entry name" value="Tricorn protease domain 2"/>
    <property type="match status" value="1"/>
</dbReference>
<keyword evidence="4 6" id="KW-0067">ATP-binding</keyword>
<dbReference type="InterPro" id="IPR019775">
    <property type="entry name" value="WD40_repeat_CS"/>
</dbReference>
<sequence length="1188" mass="127514">MSEAPEPNAPEADAPEVNAPEVNADELPPRSPAIDAAKQALGARPGFETRRQKQLMRAALFGKPATPTRLDRYLVLRELGAGGMGIVYLAYDDQLDRRVAVKLLRGSRSSAEAQSRLQREAQAMARLSHPNVVTVYEVGSVEDEVFVSMEYVAGRDMRAWLEAEPRSWSEVLAAYLPAGAGLAAAHEAGIVHRDFKPDNVLVGDDGRVRVADFGLAYAQAGELSQSAPSEPSAPRPERSPLDTPLTRTGALLGTPAYMAPEQFSGAPTDERTDQFSFCVALWEGLYGCRPFVGKTVAEIGISVTAGVIDDPELSASRAVPTWLRAVLERGLAREPGARWPSMAALLAALADDPRVRRRRRLRALGLGSGALLIITALAVWATKELRANVRQRYWNALTEDLLQIERERGLAQANDDARRARDATKLSVYRSYQPEFGEVDHVDPAMAAVLLREVSPSSRASETWLSAANLSLGRPLSHAVFDGHRDVVVGLVFAPDEDALYSASIDGEVWRWELDSGQGRLLYRHEGAVTSLARSPEGGRLFTGSADRSVRAWPSQDGAPELVVEHEAPVTALGLSPDGRTLASASKSGELRLTELESGVSRRLAGHARAVHALDFDAAGRRLVSASSDAEARIWALDSGEQLASASGHTRPIYHARFVADGRVVTAADDGTGRAWALEAGAAKAEALGVFTAHEAAISALAIHGTKLATAAVDGSVQVASLDDPSAKTSLVRHPAQVWGLRFDPQGQRLITSCFDAVARVLRVDGRGPVVELRGHKEALMPLELDPGGRWLATGSYDGELRIWDLARPRLDLPLQGHRANLHSVELGPAAERVLSAGADGSVRVWASDSGVELARLDRDGAWNVAVFEPRGERVAAGANNGDIVVWDPTSGERHDSPLHTDAIRALRFTADGALLSASSDHSARIWTPRLERSVALLGHTGIVTQIVESPANGHLATSSFDGSLRIWRAEDGAAIAVLDGHRGPIRDLTRSRAGVWATASDDHDARLWPDLDPSHAIVLRGHGMRVQSVAFDPAGRRVVTASADGTARVWDAGDGTLLHTLSGHAGTVWGARFVGDERVLTHADDNTLRLWALDQGGRAIVLSGHAGAVVDLAVDPARGLAVSASVDAELRIWRLAELSHDIDRLTTRLWLANISCLGVGQRIRDLGEDPAEAEASFRACERAHGRR</sequence>
<dbReference type="PANTHER" id="PTHR19848:SF8">
    <property type="entry name" value="F-BOX AND WD REPEAT DOMAIN CONTAINING 7"/>
    <property type="match status" value="1"/>
</dbReference>
<evidence type="ECO:0000256" key="4">
    <source>
        <dbReference type="ARBA" id="ARBA00022840"/>
    </source>
</evidence>
<keyword evidence="10" id="KW-1185">Reference proteome</keyword>
<feature type="repeat" description="WD" evidence="5">
    <location>
        <begin position="897"/>
        <end position="927"/>
    </location>
</feature>